<dbReference type="InterPro" id="IPR011042">
    <property type="entry name" value="6-blade_b-propeller_TolB-like"/>
</dbReference>
<organism evidence="3 4">
    <name type="scientific">Nocardiopsis coralli</name>
    <dbReference type="NCBI Taxonomy" id="2772213"/>
    <lineage>
        <taxon>Bacteria</taxon>
        <taxon>Bacillati</taxon>
        <taxon>Actinomycetota</taxon>
        <taxon>Actinomycetes</taxon>
        <taxon>Streptosporangiales</taxon>
        <taxon>Nocardiopsidaceae</taxon>
        <taxon>Nocardiopsis</taxon>
    </lineage>
</organism>
<protein>
    <submittedName>
        <fullName evidence="3">PQQ-dependent sugar dehydrogenase</fullName>
    </submittedName>
</protein>
<keyword evidence="4" id="KW-1185">Reference proteome</keyword>
<dbReference type="PANTHER" id="PTHR19328:SF75">
    <property type="entry name" value="ALDOSE SUGAR DEHYDROGENASE YLII"/>
    <property type="match status" value="1"/>
</dbReference>
<feature type="domain" description="Glucose/Sorbosone dehydrogenase" evidence="2">
    <location>
        <begin position="63"/>
        <end position="398"/>
    </location>
</feature>
<keyword evidence="1" id="KW-0732">Signal</keyword>
<reference evidence="3 4" key="1">
    <citation type="submission" date="2020-09" db="EMBL/GenBank/DDBJ databases">
        <title>Diversity and distribution of actinomycetes associated with coral in the coast of Hainan.</title>
        <authorList>
            <person name="Li F."/>
        </authorList>
    </citation>
    <scope>NUCLEOTIDE SEQUENCE [LARGE SCALE GENOMIC DNA]</scope>
    <source>
        <strain evidence="3 4">HNM0947</strain>
    </source>
</reference>
<feature type="chain" id="PRO_5047485433" evidence="1">
    <location>
        <begin position="28"/>
        <end position="404"/>
    </location>
</feature>
<dbReference type="PANTHER" id="PTHR19328">
    <property type="entry name" value="HEDGEHOG-INTERACTING PROTEIN"/>
    <property type="match status" value="1"/>
</dbReference>
<dbReference type="Gene3D" id="2.120.10.30">
    <property type="entry name" value="TolB, C-terminal domain"/>
    <property type="match status" value="1"/>
</dbReference>
<gene>
    <name evidence="3" type="ORF">IDM40_06240</name>
</gene>
<dbReference type="Proteomes" id="UP000806528">
    <property type="component" value="Unassembled WGS sequence"/>
</dbReference>
<feature type="signal peptide" evidence="1">
    <location>
        <begin position="1"/>
        <end position="27"/>
    </location>
</feature>
<evidence type="ECO:0000313" key="4">
    <source>
        <dbReference type="Proteomes" id="UP000806528"/>
    </source>
</evidence>
<dbReference type="EMBL" id="JADBGI010000004">
    <property type="protein sequence ID" value="MBE2998306.1"/>
    <property type="molecule type" value="Genomic_DNA"/>
</dbReference>
<dbReference type="Pfam" id="PF07995">
    <property type="entry name" value="GSDH"/>
    <property type="match status" value="1"/>
</dbReference>
<evidence type="ECO:0000259" key="2">
    <source>
        <dbReference type="Pfam" id="PF07995"/>
    </source>
</evidence>
<name>A0ABR9P3A4_9ACTN</name>
<sequence length="404" mass="42638">MSTRTRIALAAAAVLAVVAAAAFYVLGDDGPDGAQDGAENASGASEADPDVAVETVVDDMGGAWGTAFLPDSGELLVTQVAGTLSLVDTDSGGTTEIDGTPEVTTEGQGGLLDVAVDPEYAEEPWVYLTYSAEDDEGGTSTHVGRGQLDADGGSLDDFEVVYTAEPEASDDHFGSVLAFDEDGKLIVAFGDRGSKEFDDHPSQDTTNTLGTTVRLERDGSVPDDNPFLDDDGVEDEIYTYGHRNVQGIAVQPGTDDIWLSEHGEQEGDSLRTIDGGQNHGWPIAHTGCEYGTDIPVGDDPFERDDVEAPLHHWECGSEGFPPAGMAFYEGEEFPSWDGDLLVAGLGQQYLARFTVDGTEVEEAEELLVDEGLRVRDVVVDPQDGAVLVAFDDEGAPLVKLTAEG</sequence>
<comment type="caution">
    <text evidence="3">The sequence shown here is derived from an EMBL/GenBank/DDBJ whole genome shotgun (WGS) entry which is preliminary data.</text>
</comment>
<dbReference type="SUPFAM" id="SSF50952">
    <property type="entry name" value="Soluble quinoprotein glucose dehydrogenase"/>
    <property type="match status" value="1"/>
</dbReference>
<dbReference type="RefSeq" id="WP_193120940.1">
    <property type="nucleotide sequence ID" value="NZ_JADBGI010000004.1"/>
</dbReference>
<evidence type="ECO:0000313" key="3">
    <source>
        <dbReference type="EMBL" id="MBE2998306.1"/>
    </source>
</evidence>
<accession>A0ABR9P3A4</accession>
<dbReference type="InterPro" id="IPR011041">
    <property type="entry name" value="Quinoprot_gluc/sorb_DH_b-prop"/>
</dbReference>
<dbReference type="InterPro" id="IPR012938">
    <property type="entry name" value="Glc/Sorbosone_DH"/>
</dbReference>
<evidence type="ECO:0000256" key="1">
    <source>
        <dbReference type="SAM" id="SignalP"/>
    </source>
</evidence>
<proteinExistence type="predicted"/>